<comment type="caution">
    <text evidence="1">The sequence shown here is derived from an EMBL/GenBank/DDBJ whole genome shotgun (WGS) entry which is preliminary data.</text>
</comment>
<dbReference type="Pfam" id="PF05389">
    <property type="entry name" value="MecA"/>
    <property type="match status" value="1"/>
</dbReference>
<name>A0A645ISL3_9ZZZZ</name>
<accession>A0A645ISL3</accession>
<gene>
    <name evidence="1" type="ORF">SDC9_201599</name>
</gene>
<dbReference type="InterPro" id="IPR008681">
    <property type="entry name" value="Neg-reg_MecA"/>
</dbReference>
<dbReference type="InterPro" id="IPR038471">
    <property type="entry name" value="MecA_C_sf"/>
</dbReference>
<organism evidence="1">
    <name type="scientific">bioreactor metagenome</name>
    <dbReference type="NCBI Taxonomy" id="1076179"/>
    <lineage>
        <taxon>unclassified sequences</taxon>
        <taxon>metagenomes</taxon>
        <taxon>ecological metagenomes</taxon>
    </lineage>
</organism>
<proteinExistence type="predicted"/>
<reference evidence="1" key="1">
    <citation type="submission" date="2019-08" db="EMBL/GenBank/DDBJ databases">
        <authorList>
            <person name="Kucharzyk K."/>
            <person name="Murdoch R.W."/>
            <person name="Higgins S."/>
            <person name="Loffler F."/>
        </authorList>
    </citation>
    <scope>NUCLEOTIDE SEQUENCE</scope>
</reference>
<dbReference type="Gene3D" id="3.30.70.1950">
    <property type="match status" value="1"/>
</dbReference>
<evidence type="ECO:0000313" key="1">
    <source>
        <dbReference type="EMBL" id="MPN53930.1"/>
    </source>
</evidence>
<sequence length="108" mass="11777">MKRVVGPYIYELDDADAVLSFARSVGDITPPMFGSSLYRFDERYRLILYPGSPLSREMGYLLHEFAHAAGEGDAAAAYTAEHGQSIAVGDALNLLCAAMRQNDGGFQQ</sequence>
<protein>
    <submittedName>
        <fullName evidence="1">Uncharacterized protein</fullName>
    </submittedName>
</protein>
<dbReference type="AlphaFoldDB" id="A0A645ISL3"/>
<dbReference type="EMBL" id="VSSQ01121585">
    <property type="protein sequence ID" value="MPN53930.1"/>
    <property type="molecule type" value="Genomic_DNA"/>
</dbReference>